<reference evidence="4 5" key="1">
    <citation type="submission" date="2016-10" db="EMBL/GenBank/DDBJ databases">
        <authorList>
            <person name="de Groot N.N."/>
        </authorList>
    </citation>
    <scope>NUCLEOTIDE SEQUENCE [LARGE SCALE GENOMIC DNA]</scope>
    <source>
        <strain evidence="4 5">DSM 11457</strain>
    </source>
</reference>
<dbReference type="FunFam" id="3.30.2040.10:FF:000001">
    <property type="entry name" value="D-glutamate cyclase, mitochondrial"/>
    <property type="match status" value="1"/>
</dbReference>
<dbReference type="InterPro" id="IPR009906">
    <property type="entry name" value="D-Glu_cyclase"/>
</dbReference>
<evidence type="ECO:0000313" key="5">
    <source>
        <dbReference type="Proteomes" id="UP000182160"/>
    </source>
</evidence>
<dbReference type="Gene3D" id="3.40.1640.10">
    <property type="entry name" value="PSTPO5379-like"/>
    <property type="match status" value="1"/>
</dbReference>
<dbReference type="InterPro" id="IPR038021">
    <property type="entry name" value="Putative_hydro-lyase"/>
</dbReference>
<comment type="similarity">
    <text evidence="1 3">Belongs to the D-glutamate cyclase family.</text>
</comment>
<dbReference type="Gene3D" id="3.30.2040.10">
    <property type="entry name" value="PSTPO5379-like domain"/>
    <property type="match status" value="1"/>
</dbReference>
<dbReference type="RefSeq" id="WP_074785716.1">
    <property type="nucleotide sequence ID" value="NZ_FOBO01000006.1"/>
</dbReference>
<name>A0A1H7ZXW9_9RHOB</name>
<dbReference type="InterPro" id="IPR016938">
    <property type="entry name" value="UPF0317"/>
</dbReference>
<evidence type="ECO:0000256" key="2">
    <source>
        <dbReference type="ARBA" id="ARBA00023239"/>
    </source>
</evidence>
<sequence length="272" mass="29975">MTTEFDRLRHADLPNLRAEIRAGRYAGHTAGLGRGHLQANIVILPEAQALDFMRFCQRNPKPCPLVGASDTGDPMMHTLGRDIDIRSDVPAYNIYRHGRLEGSATDIRELWTDDMVAFALGCSFTFEHALMQAGIPLWHVENDTTVPMFRTNIDCASAGAFRSRMVVSMRAVDPSRLTETERISRRYPLAHGAPIHHGAPDEIGINDITRPDWGDPMPLAEGQVPVFWACGVTPQVAIEAAAPPLCITHKPGHMLITDIPEDCETPVLTPAE</sequence>
<dbReference type="EC" id="4.2.1.-" evidence="3"/>
<protein>
    <recommendedName>
        <fullName evidence="3">Putative hydro-lyase SAMN04488077_106129</fullName>
        <ecNumber evidence="3">4.2.1.-</ecNumber>
    </recommendedName>
</protein>
<accession>A0A1H7ZXW9</accession>
<dbReference type="AlphaFoldDB" id="A0A1H7ZXW9"/>
<dbReference type="EMBL" id="FOBO01000006">
    <property type="protein sequence ID" value="SEM62339.1"/>
    <property type="molecule type" value="Genomic_DNA"/>
</dbReference>
<dbReference type="Proteomes" id="UP000182160">
    <property type="component" value="Unassembled WGS sequence"/>
</dbReference>
<dbReference type="Pfam" id="PF07286">
    <property type="entry name" value="D-Glu_cyclase"/>
    <property type="match status" value="1"/>
</dbReference>
<dbReference type="GO" id="GO:0016829">
    <property type="term" value="F:lyase activity"/>
    <property type="evidence" value="ECO:0007669"/>
    <property type="project" value="UniProtKB-KW"/>
</dbReference>
<proteinExistence type="inferred from homology"/>
<keyword evidence="2 3" id="KW-0456">Lyase</keyword>
<dbReference type="HAMAP" id="MF_01830">
    <property type="entry name" value="Hydro_lyase"/>
    <property type="match status" value="1"/>
</dbReference>
<dbReference type="NCBIfam" id="NF003969">
    <property type="entry name" value="PRK05463.1"/>
    <property type="match status" value="1"/>
</dbReference>
<dbReference type="SUPFAM" id="SSF160920">
    <property type="entry name" value="PSTPO5379-like"/>
    <property type="match status" value="1"/>
</dbReference>
<evidence type="ECO:0000256" key="3">
    <source>
        <dbReference type="HAMAP-Rule" id="MF_01830"/>
    </source>
</evidence>
<evidence type="ECO:0000313" key="4">
    <source>
        <dbReference type="EMBL" id="SEM62339.1"/>
    </source>
</evidence>
<organism evidence="4 5">
    <name type="scientific">Roseovarius tolerans</name>
    <dbReference type="NCBI Taxonomy" id="74031"/>
    <lineage>
        <taxon>Bacteria</taxon>
        <taxon>Pseudomonadati</taxon>
        <taxon>Pseudomonadota</taxon>
        <taxon>Alphaproteobacteria</taxon>
        <taxon>Rhodobacterales</taxon>
        <taxon>Roseobacteraceae</taxon>
        <taxon>Roseovarius</taxon>
    </lineage>
</organism>
<dbReference type="PANTHER" id="PTHR32022">
    <property type="entry name" value="D-GLUTAMATE CYCLASE, MITOCHONDRIAL"/>
    <property type="match status" value="1"/>
</dbReference>
<gene>
    <name evidence="4" type="ORF">SAMN04488077_106129</name>
</gene>
<dbReference type="PANTHER" id="PTHR32022:SF10">
    <property type="entry name" value="D-GLUTAMATE CYCLASE, MITOCHONDRIAL"/>
    <property type="match status" value="1"/>
</dbReference>
<evidence type="ECO:0000256" key="1">
    <source>
        <dbReference type="ARBA" id="ARBA00007896"/>
    </source>
</evidence>
<dbReference type="PIRSF" id="PIRSF029755">
    <property type="entry name" value="UCP029755"/>
    <property type="match status" value="1"/>
</dbReference>